<dbReference type="PANTHER" id="PTHR33064:SF37">
    <property type="entry name" value="RIBONUCLEASE H"/>
    <property type="match status" value="1"/>
</dbReference>
<organism evidence="3">
    <name type="scientific">Perkinsus marinus (strain ATCC 50983 / TXsc)</name>
    <dbReference type="NCBI Taxonomy" id="423536"/>
    <lineage>
        <taxon>Eukaryota</taxon>
        <taxon>Sar</taxon>
        <taxon>Alveolata</taxon>
        <taxon>Perkinsozoa</taxon>
        <taxon>Perkinsea</taxon>
        <taxon>Perkinsida</taxon>
        <taxon>Perkinsidae</taxon>
        <taxon>Perkinsus</taxon>
    </lineage>
</organism>
<dbReference type="AlphaFoldDB" id="C5LKG3"/>
<gene>
    <name evidence="2" type="ORF">Pmar_PMAR022223</name>
</gene>
<dbReference type="InterPro" id="IPR043128">
    <property type="entry name" value="Rev_trsase/Diguanyl_cyclase"/>
</dbReference>
<evidence type="ECO:0000313" key="2">
    <source>
        <dbReference type="EMBL" id="EER02797.1"/>
    </source>
</evidence>
<accession>C5LKG3</accession>
<evidence type="ECO:0000259" key="1">
    <source>
        <dbReference type="PROSITE" id="PS50878"/>
    </source>
</evidence>
<dbReference type="InterPro" id="IPR043502">
    <property type="entry name" value="DNA/RNA_pol_sf"/>
</dbReference>
<protein>
    <submittedName>
        <fullName evidence="2">Retrovirus polyprotein, putative</fullName>
    </submittedName>
</protein>
<dbReference type="Gene3D" id="3.30.70.270">
    <property type="match status" value="2"/>
</dbReference>
<sequence length="385" mass="44471">MDLVLGRFNFVRIYLDDILIFSRFEQEHLHHLKLVFDALREAGLTLAGDKCSIGMDSVTYLGHRFSAQSMSLDRAKIDAIESWPTPRTVTDFRSFLGLARYYRHFNPHFSNRAKVLQQLQTTRSKDDVMMADRWTEDHSVTFVDLKKALADLPFLDHPDFSRPFEMISGDADTYTGHSLQIYKQVRHPWRIKEHPYCRNESIPHHQNYTWDSYFDYLISSGANLQLGGYKINDESKIKMRIYGPWSKTGFKALRERADAAGKVIIAQLDTFLEGSFDKASFIKSVKEFRKDYPVDGFNVGFRDSDPSRYQVGKELVVAIKELNLRVSLWLTKDDYHAQEFKQTGIGKMVDSVAVFASPRDTDESIENFNTGRFAEDMIKDVAKLV</sequence>
<dbReference type="OrthoDB" id="2013610at2759"/>
<reference evidence="2 3" key="1">
    <citation type="submission" date="2008-07" db="EMBL/GenBank/DDBJ databases">
        <authorList>
            <person name="El-Sayed N."/>
            <person name="Caler E."/>
            <person name="Inman J."/>
            <person name="Amedeo P."/>
            <person name="Hass B."/>
            <person name="Wortman J."/>
        </authorList>
    </citation>
    <scope>NUCLEOTIDE SEQUENCE [LARGE SCALE GENOMIC DNA]</scope>
    <source>
        <strain evidence="3">ATCC 50983 / TXsc</strain>
    </source>
</reference>
<dbReference type="PROSITE" id="PS50878">
    <property type="entry name" value="RT_POL"/>
    <property type="match status" value="1"/>
</dbReference>
<name>C5LKG3_PERM5</name>
<proteinExistence type="predicted"/>
<dbReference type="InParanoid" id="C5LKG3"/>
<dbReference type="EMBL" id="GG682792">
    <property type="protein sequence ID" value="EER02797.1"/>
    <property type="molecule type" value="Genomic_DNA"/>
</dbReference>
<dbReference type="Proteomes" id="UP000007800">
    <property type="component" value="Unassembled WGS sequence"/>
</dbReference>
<keyword evidence="3" id="KW-1185">Reference proteome</keyword>
<dbReference type="GeneID" id="9050951"/>
<feature type="domain" description="Reverse transcriptase" evidence="1">
    <location>
        <begin position="1"/>
        <end position="65"/>
    </location>
</feature>
<dbReference type="RefSeq" id="XP_002770981.1">
    <property type="nucleotide sequence ID" value="XM_002770935.1"/>
</dbReference>
<dbReference type="Pfam" id="PF00078">
    <property type="entry name" value="RVT_1"/>
    <property type="match status" value="1"/>
</dbReference>
<dbReference type="FunFam" id="3.30.70.270:FF:000020">
    <property type="entry name" value="Transposon Tf2-6 polyprotein-like Protein"/>
    <property type="match status" value="1"/>
</dbReference>
<dbReference type="InterPro" id="IPR051320">
    <property type="entry name" value="Viral_Replic_Matur_Polypro"/>
</dbReference>
<dbReference type="InterPro" id="IPR000477">
    <property type="entry name" value="RT_dom"/>
</dbReference>
<dbReference type="SUPFAM" id="SSF56672">
    <property type="entry name" value="DNA/RNA polymerases"/>
    <property type="match status" value="1"/>
</dbReference>
<dbReference type="PANTHER" id="PTHR33064">
    <property type="entry name" value="POL PROTEIN"/>
    <property type="match status" value="1"/>
</dbReference>
<evidence type="ECO:0000313" key="3">
    <source>
        <dbReference type="Proteomes" id="UP000007800"/>
    </source>
</evidence>